<name>A0AAN9BI30_9CAEN</name>
<proteinExistence type="inferred from homology"/>
<keyword evidence="23" id="KW-1185">Reference proteome</keyword>
<keyword evidence="12" id="KW-0735">Signal-anchor</keyword>
<dbReference type="PANTHER" id="PTHR23033:SF14">
    <property type="entry name" value="GLYCOPROTEIN-N-ACETYLGALACTOSAMINE 3-BETA-GALACTOSYLTRANSFERASE 1-RELATED"/>
    <property type="match status" value="1"/>
</dbReference>
<evidence type="ECO:0000313" key="22">
    <source>
        <dbReference type="EMBL" id="KAK7105568.1"/>
    </source>
</evidence>
<keyword evidence="16" id="KW-0325">Glycoprotein</keyword>
<evidence type="ECO:0000256" key="4">
    <source>
        <dbReference type="ARBA" id="ARBA00006462"/>
    </source>
</evidence>
<feature type="transmembrane region" description="Helical" evidence="20">
    <location>
        <begin position="9"/>
        <end position="26"/>
    </location>
</feature>
<evidence type="ECO:0000256" key="2">
    <source>
        <dbReference type="ARBA" id="ARBA00004606"/>
    </source>
</evidence>
<dbReference type="Proteomes" id="UP001374579">
    <property type="component" value="Unassembled WGS sequence"/>
</dbReference>
<dbReference type="AlphaFoldDB" id="A0AAN9BI30"/>
<evidence type="ECO:0000256" key="19">
    <source>
        <dbReference type="ARBA" id="ARBA00059245"/>
    </source>
</evidence>
<evidence type="ECO:0000256" key="18">
    <source>
        <dbReference type="ARBA" id="ARBA00040898"/>
    </source>
</evidence>
<evidence type="ECO:0000256" key="13">
    <source>
        <dbReference type="ARBA" id="ARBA00022989"/>
    </source>
</evidence>
<evidence type="ECO:0000256" key="3">
    <source>
        <dbReference type="ARBA" id="ARBA00004922"/>
    </source>
</evidence>
<dbReference type="EMBL" id="JBAMIC010000007">
    <property type="protein sequence ID" value="KAK7105568.1"/>
    <property type="molecule type" value="Genomic_DNA"/>
</dbReference>
<comment type="caution">
    <text evidence="22">The sequence shown here is derived from an EMBL/GenBank/DDBJ whole genome shotgun (WGS) entry which is preliminary data.</text>
</comment>
<evidence type="ECO:0000259" key="21">
    <source>
        <dbReference type="Pfam" id="PF02434"/>
    </source>
</evidence>
<evidence type="ECO:0000256" key="8">
    <source>
        <dbReference type="ARBA" id="ARBA00022679"/>
    </source>
</evidence>
<evidence type="ECO:0000256" key="1">
    <source>
        <dbReference type="ARBA" id="ARBA00001936"/>
    </source>
</evidence>
<evidence type="ECO:0000256" key="20">
    <source>
        <dbReference type="SAM" id="Phobius"/>
    </source>
</evidence>
<organism evidence="22 23">
    <name type="scientific">Littorina saxatilis</name>
    <dbReference type="NCBI Taxonomy" id="31220"/>
    <lineage>
        <taxon>Eukaryota</taxon>
        <taxon>Metazoa</taxon>
        <taxon>Spiralia</taxon>
        <taxon>Lophotrochozoa</taxon>
        <taxon>Mollusca</taxon>
        <taxon>Gastropoda</taxon>
        <taxon>Caenogastropoda</taxon>
        <taxon>Littorinimorpha</taxon>
        <taxon>Littorinoidea</taxon>
        <taxon>Littorinidae</taxon>
        <taxon>Littorina</taxon>
    </lineage>
</organism>
<evidence type="ECO:0000313" key="23">
    <source>
        <dbReference type="Proteomes" id="UP001374579"/>
    </source>
</evidence>
<comment type="subunit">
    <text evidence="5">Homodimer; disulfide-linked.</text>
</comment>
<comment type="pathway">
    <text evidence="3">Protein modification; protein glycosylation.</text>
</comment>
<comment type="subcellular location">
    <subcellularLocation>
        <location evidence="2">Membrane</location>
        <topology evidence="2">Single-pass type II membrane protein</topology>
    </subcellularLocation>
</comment>
<dbReference type="EC" id="2.4.1.122" evidence="6"/>
<dbReference type="GO" id="GO:0016020">
    <property type="term" value="C:membrane"/>
    <property type="evidence" value="ECO:0007669"/>
    <property type="project" value="UniProtKB-SubCell"/>
</dbReference>
<keyword evidence="8" id="KW-0808">Transferase</keyword>
<dbReference type="InterPro" id="IPR003378">
    <property type="entry name" value="Fringe-like_glycosylTrfase"/>
</dbReference>
<evidence type="ECO:0000256" key="15">
    <source>
        <dbReference type="ARBA" id="ARBA00023157"/>
    </source>
</evidence>
<accession>A0AAN9BI30</accession>
<keyword evidence="17" id="KW-0464">Manganese</keyword>
<evidence type="ECO:0000256" key="10">
    <source>
        <dbReference type="ARBA" id="ARBA00022723"/>
    </source>
</evidence>
<dbReference type="GO" id="GO:0000166">
    <property type="term" value="F:nucleotide binding"/>
    <property type="evidence" value="ECO:0007669"/>
    <property type="project" value="UniProtKB-KW"/>
</dbReference>
<dbReference type="GO" id="GO:0030145">
    <property type="term" value="F:manganese ion binding"/>
    <property type="evidence" value="ECO:0007669"/>
    <property type="project" value="UniProtKB-ARBA"/>
</dbReference>
<keyword evidence="7" id="KW-0328">Glycosyltransferase</keyword>
<keyword evidence="11" id="KW-0547">Nucleotide-binding</keyword>
<comment type="similarity">
    <text evidence="4">Belongs to the glycosyltransferase 31 family. Beta3-Gal-T subfamily.</text>
</comment>
<evidence type="ECO:0000256" key="5">
    <source>
        <dbReference type="ARBA" id="ARBA00011748"/>
    </source>
</evidence>
<evidence type="ECO:0000256" key="6">
    <source>
        <dbReference type="ARBA" id="ARBA00012557"/>
    </source>
</evidence>
<evidence type="ECO:0000256" key="16">
    <source>
        <dbReference type="ARBA" id="ARBA00023180"/>
    </source>
</evidence>
<evidence type="ECO:0000256" key="12">
    <source>
        <dbReference type="ARBA" id="ARBA00022968"/>
    </source>
</evidence>
<keyword evidence="9 20" id="KW-0812">Transmembrane</keyword>
<evidence type="ECO:0000256" key="9">
    <source>
        <dbReference type="ARBA" id="ARBA00022692"/>
    </source>
</evidence>
<dbReference type="GO" id="GO:0016263">
    <property type="term" value="F:glycoprotein-N-acetylgalactosamine 3-beta-galactosyltransferase activity"/>
    <property type="evidence" value="ECO:0007669"/>
    <property type="project" value="UniProtKB-EC"/>
</dbReference>
<reference evidence="22 23" key="1">
    <citation type="submission" date="2024-02" db="EMBL/GenBank/DDBJ databases">
        <title>Chromosome-scale genome assembly of the rough periwinkle Littorina saxatilis.</title>
        <authorList>
            <person name="De Jode A."/>
            <person name="Faria R."/>
            <person name="Formenti G."/>
            <person name="Sims Y."/>
            <person name="Smith T.P."/>
            <person name="Tracey A."/>
            <person name="Wood J.M.D."/>
            <person name="Zagrodzka Z.B."/>
            <person name="Johannesson K."/>
            <person name="Butlin R.K."/>
            <person name="Leder E.H."/>
        </authorList>
    </citation>
    <scope>NUCLEOTIDE SEQUENCE [LARGE SCALE GENOMIC DNA]</scope>
    <source>
        <strain evidence="22">Snail1</strain>
        <tissue evidence="22">Muscle</tissue>
    </source>
</reference>
<dbReference type="FunFam" id="3.90.550.50:FF:000017">
    <property type="entry name" value="Glycoprotein-N-acetylgalactosamine 3-beta-galactosyltransferase 1"/>
    <property type="match status" value="1"/>
</dbReference>
<dbReference type="InterPro" id="IPR026050">
    <property type="entry name" value="C1GALT1/C1GALT1_chp1"/>
</dbReference>
<feature type="domain" description="Fringe-like glycosyltransferase" evidence="21">
    <location>
        <begin position="91"/>
        <end position="261"/>
    </location>
</feature>
<comment type="function">
    <text evidence="19">Glycosyltransferase that generates the core 1 O-glycan Gal-beta1-3GalNAc-alpha1-Ser/Thr (T antigen), which is a precursor for many extended O-glycans in glycoproteins.</text>
</comment>
<keyword evidence="13 20" id="KW-1133">Transmembrane helix</keyword>
<protein>
    <recommendedName>
        <fullName evidence="18">Glycoprotein-N-acetylgalactosamine 3-beta-galactosyltransferase 1</fullName>
        <ecNumber evidence="6">2.4.1.122</ecNumber>
    </recommendedName>
</protein>
<evidence type="ECO:0000256" key="14">
    <source>
        <dbReference type="ARBA" id="ARBA00023136"/>
    </source>
</evidence>
<keyword evidence="10" id="KW-0479">Metal-binding</keyword>
<keyword evidence="14 20" id="KW-0472">Membrane</keyword>
<dbReference type="PANTHER" id="PTHR23033">
    <property type="entry name" value="BETA1,3-GALACTOSYLTRANSFERASE"/>
    <property type="match status" value="1"/>
</dbReference>
<dbReference type="Gene3D" id="3.90.550.50">
    <property type="match status" value="1"/>
</dbReference>
<evidence type="ECO:0000256" key="17">
    <source>
        <dbReference type="ARBA" id="ARBA00023211"/>
    </source>
</evidence>
<comment type="cofactor">
    <cofactor evidence="1">
        <name>Mn(2+)</name>
        <dbReference type="ChEBI" id="CHEBI:29035"/>
    </cofactor>
</comment>
<keyword evidence="15" id="KW-1015">Disulfide bond</keyword>
<evidence type="ECO:0000256" key="7">
    <source>
        <dbReference type="ARBA" id="ARBA00022676"/>
    </source>
</evidence>
<sequence length="355" mass="41108">MLQTAGRRGWPLVAGVFLGITITLYFDLNTTLHISHVHERMSWPALNTFRMRMTSPSHAERQNDLPCPDLSRLAADDDDTVSKQLEKEVRVLVWVMTHPDNHQSKARVVRDTWGRRVNKLLFISSINDSSIPTIAVNVSEGRKHLTAKSQKAWRYVYENHFHDADWFMKADDNTYVIMENLRYFLSGENTSEPVHFGHLFKTIVKQGFYSGGSGYVLSKEALRRWGEKGKDVAKLCRQDDSGEDNAMGQCMESLGVRVDNSTDALGRTRFHCLKPEHHVVGQYPAWYHRFDANGATVFKGREKMSDYAIAFHYIEPWQMEVMEYFVYQLTPYGIVRGLKHLNQPRNHTHLKVLYW</sequence>
<gene>
    <name evidence="22" type="ORF">V1264_016932</name>
</gene>
<dbReference type="Pfam" id="PF02434">
    <property type="entry name" value="Fringe"/>
    <property type="match status" value="1"/>
</dbReference>
<evidence type="ECO:0000256" key="11">
    <source>
        <dbReference type="ARBA" id="ARBA00022741"/>
    </source>
</evidence>